<dbReference type="GO" id="GO:0052689">
    <property type="term" value="F:carboxylic ester hydrolase activity"/>
    <property type="evidence" value="ECO:0007669"/>
    <property type="project" value="TreeGrafter"/>
</dbReference>
<dbReference type="PROSITE" id="PS00122">
    <property type="entry name" value="CARBOXYLESTERASE_B_1"/>
    <property type="match status" value="1"/>
</dbReference>
<dbReference type="EMBL" id="CAOQHR010000007">
    <property type="protein sequence ID" value="CAI6336948.1"/>
    <property type="molecule type" value="Genomic_DNA"/>
</dbReference>
<keyword evidence="5" id="KW-1185">Reference proteome</keyword>
<keyword evidence="2" id="KW-0378">Hydrolase</keyword>
<evidence type="ECO:0000256" key="1">
    <source>
        <dbReference type="ARBA" id="ARBA00005964"/>
    </source>
</evidence>
<dbReference type="Proteomes" id="UP001152607">
    <property type="component" value="Unassembled WGS sequence"/>
</dbReference>
<reference evidence="4" key="1">
    <citation type="submission" date="2023-01" db="EMBL/GenBank/DDBJ databases">
        <authorList>
            <person name="Van Ghelder C."/>
            <person name="Rancurel C."/>
        </authorList>
    </citation>
    <scope>NUCLEOTIDE SEQUENCE</scope>
    <source>
        <strain evidence="4">CNCM I-4278</strain>
    </source>
</reference>
<dbReference type="AlphaFoldDB" id="A0A9W4XMF0"/>
<dbReference type="Pfam" id="PF00135">
    <property type="entry name" value="COesterase"/>
    <property type="match status" value="1"/>
</dbReference>
<dbReference type="OrthoDB" id="408631at2759"/>
<dbReference type="PROSITE" id="PS00941">
    <property type="entry name" value="CARBOXYLESTERASE_B_2"/>
    <property type="match status" value="1"/>
</dbReference>
<evidence type="ECO:0000313" key="5">
    <source>
        <dbReference type="Proteomes" id="UP001152607"/>
    </source>
</evidence>
<accession>A0A9W4XMF0</accession>
<dbReference type="PANTHER" id="PTHR43918">
    <property type="entry name" value="ACETYLCHOLINESTERASE"/>
    <property type="match status" value="1"/>
</dbReference>
<comment type="caution">
    <text evidence="4">The sequence shown here is derived from an EMBL/GenBank/DDBJ whole genome shotgun (WGS) entry which is preliminary data.</text>
</comment>
<evidence type="ECO:0000256" key="2">
    <source>
        <dbReference type="ARBA" id="ARBA00022801"/>
    </source>
</evidence>
<dbReference type="SUPFAM" id="SSF53474">
    <property type="entry name" value="alpha/beta-Hydrolases"/>
    <property type="match status" value="1"/>
</dbReference>
<dbReference type="PANTHER" id="PTHR43918:SF4">
    <property type="entry name" value="CARBOXYLIC ESTER HYDROLASE"/>
    <property type="match status" value="1"/>
</dbReference>
<feature type="domain" description="Carboxylesterase type B" evidence="3">
    <location>
        <begin position="306"/>
        <end position="796"/>
    </location>
</feature>
<evidence type="ECO:0000313" key="4">
    <source>
        <dbReference type="EMBL" id="CAI6336948.1"/>
    </source>
</evidence>
<dbReference type="InterPro" id="IPR019826">
    <property type="entry name" value="Carboxylesterase_B_AS"/>
</dbReference>
<dbReference type="InterPro" id="IPR029058">
    <property type="entry name" value="AB_hydrolase_fold"/>
</dbReference>
<evidence type="ECO:0000259" key="3">
    <source>
        <dbReference type="Pfam" id="PF00135"/>
    </source>
</evidence>
<gene>
    <name evidence="4" type="ORF">PDIGIT_LOCUS10054</name>
</gene>
<name>A0A9W4XMF0_9PLEO</name>
<dbReference type="InterPro" id="IPR050654">
    <property type="entry name" value="AChE-related_enzymes"/>
</dbReference>
<dbReference type="InterPro" id="IPR002018">
    <property type="entry name" value="CarbesteraseB"/>
</dbReference>
<organism evidence="4 5">
    <name type="scientific">Periconia digitata</name>
    <dbReference type="NCBI Taxonomy" id="1303443"/>
    <lineage>
        <taxon>Eukaryota</taxon>
        <taxon>Fungi</taxon>
        <taxon>Dikarya</taxon>
        <taxon>Ascomycota</taxon>
        <taxon>Pezizomycotina</taxon>
        <taxon>Dothideomycetes</taxon>
        <taxon>Pleosporomycetidae</taxon>
        <taxon>Pleosporales</taxon>
        <taxon>Massarineae</taxon>
        <taxon>Periconiaceae</taxon>
        <taxon>Periconia</taxon>
    </lineage>
</organism>
<dbReference type="Gene3D" id="3.40.50.1820">
    <property type="entry name" value="alpha/beta hydrolase"/>
    <property type="match status" value="1"/>
</dbReference>
<sequence>MQDLVSPCAYASKQQSNYRPLQGVVMLQPSRAEIYPCFAPQSYPIPVLNIDIFSLDHVPDYQSKSAFPSQAFIGTGEFCAASLEKQEGKQDLVPEWAIVSNCPNTTCENLDGYQTSSATFFSSPVRAHRHQRAPDLHATANATGRRYPSLHVLHLAVNVGNSDQVATQSTLSSIRPRSLHGLISKYGFATCSRRIADCGRLTVIHQPQPSRWLPIYICSTYRKVQLDFFPCTLIVLASQGWGNGPNRGQRTRGGNTALYLASSGLCIATEPSMAILKNLSLGLFASVAVAAPHGSYRRADNSTGGPTVNIKNGTVEGVHSDLYDQDYFLGIPFAQPPVGALRFRTPQSINASWSEPLSAKEYSASCFGYGSDNWNYAKQSEDCLYLNVIRPSGYENEKLPVAFWIHGGGLTQGSAIDQRYNASFMVQRSVDIGKPIMFVGINYRLSMWGFITGEEVEETGNANLGFRDQRLAMHWVQENIEAFGGDTKKVTIFGESAGALSTGMHLVAYGGRDDNLFRGAIMQSGNPINYGTWSYDKSHFLEAAAALGCGDATSKLDCLRAIDSPTLNTYINGTGLGLDWKPIIDNDYIQGKTSEQLAKGEFVHVSIIDGANSDEGTAFGPKPVNTEEDFLNLLTSGGRSAALTAEQAQQAVEAYPADLSTYGVVVPANQPLDWVPPVTSGNASRRSDAYFGDFSFIASRRKTCQTWADNDLDAFCYRFNGIPAGLPDFIGATHFQEVAFVFNNQQGVGYAPAATEPFLGKPESYLQLAETMSASWVSFVHDLNPGEYWPRYAKEAAEDWVFDPEVANLGYAETDDWRKAGIDLLNSWDAEVFGR</sequence>
<protein>
    <recommendedName>
        <fullName evidence="3">Carboxylesterase type B domain-containing protein</fullName>
    </recommendedName>
</protein>
<proteinExistence type="inferred from homology"/>
<comment type="similarity">
    <text evidence="1">Belongs to the type-B carboxylesterase/lipase family.</text>
</comment>
<dbReference type="InterPro" id="IPR019819">
    <property type="entry name" value="Carboxylesterase_B_CS"/>
</dbReference>